<evidence type="ECO:0000256" key="1">
    <source>
        <dbReference type="SAM" id="Coils"/>
    </source>
</evidence>
<protein>
    <recommendedName>
        <fullName evidence="6">Coiled-coil domain-containing protein 167</fullName>
    </recommendedName>
</protein>
<gene>
    <name evidence="3" type="ORF">PGLA1383_LOCUS20219</name>
    <name evidence="4" type="ORF">PGLA2088_LOCUS27933</name>
</gene>
<feature type="coiled-coil region" evidence="1">
    <location>
        <begin position="4"/>
        <end position="38"/>
    </location>
</feature>
<dbReference type="OrthoDB" id="674963at2759"/>
<keyword evidence="5" id="KW-1185">Reference proteome</keyword>
<dbReference type="EMBL" id="CAJNNW010027663">
    <property type="protein sequence ID" value="CAE8692557.1"/>
    <property type="molecule type" value="Genomic_DNA"/>
</dbReference>
<evidence type="ECO:0008006" key="6">
    <source>
        <dbReference type="Google" id="ProtNLM"/>
    </source>
</evidence>
<keyword evidence="2" id="KW-0812">Transmembrane</keyword>
<keyword evidence="2" id="KW-0472">Membrane</keyword>
<dbReference type="Proteomes" id="UP000626109">
    <property type="component" value="Unassembled WGS sequence"/>
</dbReference>
<reference evidence="3" key="1">
    <citation type="submission" date="2021-02" db="EMBL/GenBank/DDBJ databases">
        <authorList>
            <person name="Dougan E. K."/>
            <person name="Rhodes N."/>
            <person name="Thang M."/>
            <person name="Chan C."/>
        </authorList>
    </citation>
    <scope>NUCLEOTIDE SEQUENCE</scope>
</reference>
<keyword evidence="1" id="KW-0175">Coiled coil</keyword>
<dbReference type="Proteomes" id="UP000654075">
    <property type="component" value="Unassembled WGS sequence"/>
</dbReference>
<dbReference type="AlphaFoldDB" id="A0A813EQQ9"/>
<name>A0A813EQQ9_POLGL</name>
<organism evidence="3 5">
    <name type="scientific">Polarella glacialis</name>
    <name type="common">Dinoflagellate</name>
    <dbReference type="NCBI Taxonomy" id="89957"/>
    <lineage>
        <taxon>Eukaryota</taxon>
        <taxon>Sar</taxon>
        <taxon>Alveolata</taxon>
        <taxon>Dinophyceae</taxon>
        <taxon>Suessiales</taxon>
        <taxon>Suessiaceae</taxon>
        <taxon>Polarella</taxon>
    </lineage>
</organism>
<sequence length="63" mass="7328">MESKLKTEAEKEAAQDQMKALEQKAVDVQSEMQRLEDLDAIRTMNKRPVLLLLLWLLLLLLFS</sequence>
<dbReference type="EMBL" id="CAJNNV010013710">
    <property type="protein sequence ID" value="CAE8601959.1"/>
    <property type="molecule type" value="Genomic_DNA"/>
</dbReference>
<evidence type="ECO:0000313" key="3">
    <source>
        <dbReference type="EMBL" id="CAE8601959.1"/>
    </source>
</evidence>
<evidence type="ECO:0000313" key="4">
    <source>
        <dbReference type="EMBL" id="CAE8692557.1"/>
    </source>
</evidence>
<evidence type="ECO:0000256" key="2">
    <source>
        <dbReference type="SAM" id="Phobius"/>
    </source>
</evidence>
<accession>A0A813EQQ9</accession>
<keyword evidence="2" id="KW-1133">Transmembrane helix</keyword>
<feature type="transmembrane region" description="Helical" evidence="2">
    <location>
        <begin position="44"/>
        <end position="62"/>
    </location>
</feature>
<evidence type="ECO:0000313" key="5">
    <source>
        <dbReference type="Proteomes" id="UP000654075"/>
    </source>
</evidence>
<proteinExistence type="predicted"/>
<comment type="caution">
    <text evidence="3">The sequence shown here is derived from an EMBL/GenBank/DDBJ whole genome shotgun (WGS) entry which is preliminary data.</text>
</comment>